<dbReference type="RefSeq" id="WP_282538420.1">
    <property type="nucleotide sequence ID" value="NZ_JASCIS010000038.1"/>
</dbReference>
<protein>
    <submittedName>
        <fullName evidence="6">TetR/AcrR family transcriptional regulator</fullName>
    </submittedName>
</protein>
<dbReference type="PRINTS" id="PR00455">
    <property type="entry name" value="HTHTETR"/>
</dbReference>
<gene>
    <name evidence="6" type="ORF">QIT00_29170</name>
</gene>
<evidence type="ECO:0000256" key="1">
    <source>
        <dbReference type="ARBA" id="ARBA00023015"/>
    </source>
</evidence>
<evidence type="ECO:0000313" key="6">
    <source>
        <dbReference type="EMBL" id="MDI3422569.1"/>
    </source>
</evidence>
<dbReference type="PROSITE" id="PS50977">
    <property type="entry name" value="HTH_TETR_2"/>
    <property type="match status" value="1"/>
</dbReference>
<dbReference type="Pfam" id="PF21943">
    <property type="entry name" value="TetR_C_46"/>
    <property type="match status" value="1"/>
</dbReference>
<keyword evidence="7" id="KW-1185">Reference proteome</keyword>
<keyword evidence="1" id="KW-0805">Transcription regulation</keyword>
<dbReference type="EMBL" id="JASCIS010000038">
    <property type="protein sequence ID" value="MDI3422569.1"/>
    <property type="molecule type" value="Genomic_DNA"/>
</dbReference>
<evidence type="ECO:0000256" key="3">
    <source>
        <dbReference type="ARBA" id="ARBA00023163"/>
    </source>
</evidence>
<evidence type="ECO:0000313" key="7">
    <source>
        <dbReference type="Proteomes" id="UP001237105"/>
    </source>
</evidence>
<dbReference type="InterPro" id="IPR001647">
    <property type="entry name" value="HTH_TetR"/>
</dbReference>
<evidence type="ECO:0000256" key="4">
    <source>
        <dbReference type="PROSITE-ProRule" id="PRU00335"/>
    </source>
</evidence>
<keyword evidence="2 4" id="KW-0238">DNA-binding</keyword>
<feature type="DNA-binding region" description="H-T-H motif" evidence="4">
    <location>
        <begin position="39"/>
        <end position="58"/>
    </location>
</feature>
<dbReference type="SUPFAM" id="SSF46689">
    <property type="entry name" value="Homeodomain-like"/>
    <property type="match status" value="1"/>
</dbReference>
<feature type="domain" description="HTH tetR-type" evidence="5">
    <location>
        <begin position="16"/>
        <end position="76"/>
    </location>
</feature>
<organism evidence="6 7">
    <name type="scientific">Streptomyces luteolus</name>
    <dbReference type="NCBI Taxonomy" id="3043615"/>
    <lineage>
        <taxon>Bacteria</taxon>
        <taxon>Bacillati</taxon>
        <taxon>Actinomycetota</taxon>
        <taxon>Actinomycetes</taxon>
        <taxon>Kitasatosporales</taxon>
        <taxon>Streptomycetaceae</taxon>
        <taxon>Streptomyces</taxon>
    </lineage>
</organism>
<dbReference type="Proteomes" id="UP001237105">
    <property type="component" value="Unassembled WGS sequence"/>
</dbReference>
<proteinExistence type="predicted"/>
<name>A0ABT6T3X8_9ACTN</name>
<evidence type="ECO:0000256" key="2">
    <source>
        <dbReference type="ARBA" id="ARBA00023125"/>
    </source>
</evidence>
<keyword evidence="3" id="KW-0804">Transcription</keyword>
<dbReference type="PANTHER" id="PTHR30055:SF174">
    <property type="entry name" value="TRANSCRIPTIONAL REGULATORY PROTEIN (PROBABLY TETR-FAMILY)-RELATED"/>
    <property type="match status" value="1"/>
</dbReference>
<dbReference type="InterPro" id="IPR054129">
    <property type="entry name" value="DesT_TetR_C"/>
</dbReference>
<dbReference type="InterPro" id="IPR009057">
    <property type="entry name" value="Homeodomain-like_sf"/>
</dbReference>
<dbReference type="InterPro" id="IPR050109">
    <property type="entry name" value="HTH-type_TetR-like_transc_reg"/>
</dbReference>
<dbReference type="Pfam" id="PF00440">
    <property type="entry name" value="TetR_N"/>
    <property type="match status" value="1"/>
</dbReference>
<reference evidence="6 7" key="1">
    <citation type="submission" date="2023-05" db="EMBL/GenBank/DDBJ databases">
        <title>Draft genome sequence of Streptomyces sp. B-S-A12 isolated from a cave soil in Thailand.</title>
        <authorList>
            <person name="Chamroensaksri N."/>
            <person name="Muangham S."/>
        </authorList>
    </citation>
    <scope>NUCLEOTIDE SEQUENCE [LARGE SCALE GENOMIC DNA]</scope>
    <source>
        <strain evidence="6 7">B-S-A12</strain>
    </source>
</reference>
<accession>A0ABT6T3X8</accession>
<dbReference type="Gene3D" id="1.10.357.10">
    <property type="entry name" value="Tetracycline Repressor, domain 2"/>
    <property type="match status" value="1"/>
</dbReference>
<dbReference type="PANTHER" id="PTHR30055">
    <property type="entry name" value="HTH-TYPE TRANSCRIPTIONAL REGULATOR RUTR"/>
    <property type="match status" value="1"/>
</dbReference>
<comment type="caution">
    <text evidence="6">The sequence shown here is derived from an EMBL/GenBank/DDBJ whole genome shotgun (WGS) entry which is preliminary data.</text>
</comment>
<sequence length="206" mass="22965">MPANRSSRTRRRLSTEERREQLLAVGSRLFAQSPYDDVWIEQVAEIAGVSRGLLYHYFPTKREFFAAVVRHESERMLRLTAAVPGRPLREQIDAGIDLFLSYVEQHAEGFRAFHRAQAAGDPTVREVYRAALAAQEQQILGALSTASAASTDMADGPGPGPAIRLAVRGWLSFMVTVCLDWLDEPDLGRDEVRELCARTLLGAIRV</sequence>
<evidence type="ECO:0000259" key="5">
    <source>
        <dbReference type="PROSITE" id="PS50977"/>
    </source>
</evidence>